<keyword evidence="3" id="KW-1185">Reference proteome</keyword>
<evidence type="ECO:0000259" key="1">
    <source>
        <dbReference type="Pfam" id="PF10213"/>
    </source>
</evidence>
<dbReference type="EMBL" id="CAWYQH010000097">
    <property type="protein sequence ID" value="CAK8683769.1"/>
    <property type="molecule type" value="Genomic_DNA"/>
</dbReference>
<evidence type="ECO:0000313" key="3">
    <source>
        <dbReference type="Proteomes" id="UP001642483"/>
    </source>
</evidence>
<reference evidence="2 3" key="1">
    <citation type="submission" date="2024-02" db="EMBL/GenBank/DDBJ databases">
        <authorList>
            <person name="Daric V."/>
            <person name="Darras S."/>
        </authorList>
    </citation>
    <scope>NUCLEOTIDE SEQUENCE [LARGE SCALE GENOMIC DNA]</scope>
</reference>
<sequence length="363" mass="42023">MLAKFASRSSIQTCFPRCFAVRLNANAVKKNVEDSEAISPKEVDVNAVSHSKKTEATPRVPKYYISPLLMNRERLQDVLKDVQIEKYDAAKSPDDREWSSQWPVQAPFNPYLVPLPIRMGWAQNNCVMPDKFANLELVKVQNFLHLTPPAIKKHCAKLKQFCTPFPEELKSDDVACEKAYPVETHSVDYVFASSTPRTPRARIITKQIRLCNLVLNEHARIKMIKILGDDRYDRNTDIATIKVERCPTQQQNKDFCDYVLTALYFESWKKEKWEIREKMDDYDYYYWWENSVSHQNLKRALGGSLDEADAMKRGDVAAYRKAVTNIKQEPQPDKPGQITEDRISLLNNYKESVLALLNLKKLQ</sequence>
<proteinExistence type="predicted"/>
<accession>A0ABP0FVY3</accession>
<dbReference type="Pfam" id="PF10213">
    <property type="entry name" value="MRP-S28"/>
    <property type="match status" value="1"/>
</dbReference>
<comment type="caution">
    <text evidence="2">The sequence shown here is derived from an EMBL/GenBank/DDBJ whole genome shotgun (WGS) entry which is preliminary data.</text>
</comment>
<feature type="domain" description="Small ribosomal subunit protein mS35 mitochondrial conserved" evidence="1">
    <location>
        <begin position="185"/>
        <end position="269"/>
    </location>
</feature>
<protein>
    <recommendedName>
        <fullName evidence="1">Small ribosomal subunit protein mS35 mitochondrial conserved domain-containing protein</fullName>
    </recommendedName>
</protein>
<organism evidence="2 3">
    <name type="scientific">Clavelina lepadiformis</name>
    <name type="common">Light-bulb sea squirt</name>
    <name type="synonym">Ascidia lepadiformis</name>
    <dbReference type="NCBI Taxonomy" id="159417"/>
    <lineage>
        <taxon>Eukaryota</taxon>
        <taxon>Metazoa</taxon>
        <taxon>Chordata</taxon>
        <taxon>Tunicata</taxon>
        <taxon>Ascidiacea</taxon>
        <taxon>Aplousobranchia</taxon>
        <taxon>Clavelinidae</taxon>
        <taxon>Clavelina</taxon>
    </lineage>
</organism>
<dbReference type="PANTHER" id="PTHR13490">
    <property type="entry name" value="MITOCHONDRIAL 28S RIBOSOMAL PROTEIN S28"/>
    <property type="match status" value="1"/>
</dbReference>
<dbReference type="PANTHER" id="PTHR13490:SF0">
    <property type="entry name" value="SMALL RIBOSOMAL SUBUNIT PROTEIN MS35"/>
    <property type="match status" value="1"/>
</dbReference>
<name>A0ABP0FVY3_CLALP</name>
<evidence type="ECO:0000313" key="2">
    <source>
        <dbReference type="EMBL" id="CAK8683769.1"/>
    </source>
</evidence>
<dbReference type="InterPro" id="IPR019349">
    <property type="entry name" value="Ribosomal_mS35_mit"/>
</dbReference>
<dbReference type="Proteomes" id="UP001642483">
    <property type="component" value="Unassembled WGS sequence"/>
</dbReference>
<dbReference type="InterPro" id="IPR039848">
    <property type="entry name" value="Ribosomal_mS35_mt"/>
</dbReference>
<gene>
    <name evidence="2" type="ORF">CVLEPA_LOCUS14803</name>
</gene>